<protein>
    <submittedName>
        <fullName evidence="3">Protein zds1</fullName>
    </submittedName>
</protein>
<dbReference type="PANTHER" id="PTHR28089:SF1">
    <property type="entry name" value="PROTEIN ZDS1-RELATED"/>
    <property type="match status" value="1"/>
</dbReference>
<evidence type="ECO:0000313" key="3">
    <source>
        <dbReference type="EMBL" id="TFA98118.1"/>
    </source>
</evidence>
<organism evidence="3 4">
    <name type="scientific">Trichoderma ghanense</name>
    <dbReference type="NCBI Taxonomy" id="65468"/>
    <lineage>
        <taxon>Eukaryota</taxon>
        <taxon>Fungi</taxon>
        <taxon>Dikarya</taxon>
        <taxon>Ascomycota</taxon>
        <taxon>Pezizomycotina</taxon>
        <taxon>Sordariomycetes</taxon>
        <taxon>Hypocreomycetidae</taxon>
        <taxon>Hypocreales</taxon>
        <taxon>Hypocreaceae</taxon>
        <taxon>Trichoderma</taxon>
    </lineage>
</organism>
<evidence type="ECO:0000256" key="1">
    <source>
        <dbReference type="SAM" id="MobiDB-lite"/>
    </source>
</evidence>
<proteinExistence type="predicted"/>
<feature type="region of interest" description="Disordered" evidence="1">
    <location>
        <begin position="1"/>
        <end position="159"/>
    </location>
</feature>
<sequence length="899" mass="100161">TSSRLHGDVAGTLSTRRGHSSQLSISDPSHHVTEAIGNLYDEDEDLNSETSRRLSFVTDPAYEDQVSQPHRQHNEKPPQFTKASNVFSQSSPDQQTRPKPPNGNGGSKSSPTSLSTGHNQWNNQLEEDSRPITSPTLSLRGAHAQTSGQQFPLTNIDNPNDIAQELSNLQALRRLSMDVGNSIDPDIPPMSLAAMPAVAPRGGDDENDPSRLLWVPARVHPELAPTEFKTFLASRLQSIRRRSGDSFLSVSDEKYGDEQGPMTSSSLRRKKSLLSRQIDSSDERAPEGFANGMMDKSERQGFKNDQQDRELSLDELVKDPSKAVQRLAQESHSYSGGLESGMDDIPILAVAPSSGLRRSTRTTYRKGGSLRSGDKASFSKRMAQRHQSGDSIDSPAAAAGEPPRGYPLIKVQSEPTSENFSRPTRPDRRHDKNPQEPSAASTAPDPSSASHSSQFSIRGSSAKPYASPEDILTSDNLGASQDNHYADRFVQRSSQTVATAEEPGLESAADDLGNESTGRSNYRSLPGNNKPEDSSSGKLSVPAATQTGAVPLNTLNGNAHRTDAAITPPAQTRDEKRGEKKARKEKDEDSHNSSRSGSAWKWLKGVADDRDKKKDESKKSRHKAASEKAQDNVRLDVIQTSLEKTATKGRESLVLDRESLDNKLYDERKKDSHRKSDSKKEKDGSLFSSIFGGKKREEKEKNKKHQQLLHVPEDTIPYKPLQPDVDYNWSRFPLLEERAIYRMAHIKLANPRRSLHSQVLLSNFMYSYLAIVQAMHPQMNVPVSPQQKRLEEEARRKREEQEYLAQREARDEGDEDDQQQSLEQYDFDYHRTTVQYADSNSNQPVEYVDDAQIYEDDHLHDGHGGYGTDDAGGHAQEVKDYYRYHHDVSDRHSSQDGVW</sequence>
<feature type="compositionally biased region" description="Basic and acidic residues" evidence="1">
    <location>
        <begin position="666"/>
        <end position="684"/>
    </location>
</feature>
<dbReference type="InterPro" id="IPR040206">
    <property type="entry name" value="Zds1/2"/>
</dbReference>
<dbReference type="EMBL" id="PPTA01000023">
    <property type="protein sequence ID" value="TFA98118.1"/>
    <property type="molecule type" value="Genomic_DNA"/>
</dbReference>
<keyword evidence="4" id="KW-1185">Reference proteome</keyword>
<feature type="domain" description="Protein Zds1 C-terminal" evidence="2">
    <location>
        <begin position="721"/>
        <end position="773"/>
    </location>
</feature>
<dbReference type="SMART" id="SM01327">
    <property type="entry name" value="Zds_C"/>
    <property type="match status" value="1"/>
</dbReference>
<feature type="compositionally biased region" description="Polar residues" evidence="1">
    <location>
        <begin position="473"/>
        <end position="483"/>
    </location>
</feature>
<feature type="region of interest" description="Disordered" evidence="1">
    <location>
        <begin position="355"/>
        <end position="632"/>
    </location>
</feature>
<feature type="compositionally biased region" description="Polar residues" evidence="1">
    <location>
        <begin position="413"/>
        <end position="422"/>
    </location>
</feature>
<feature type="compositionally biased region" description="Basic and acidic residues" evidence="1">
    <location>
        <begin position="606"/>
        <end position="632"/>
    </location>
</feature>
<dbReference type="PANTHER" id="PTHR28089">
    <property type="entry name" value="PROTEIN ZDS1-RELATED"/>
    <property type="match status" value="1"/>
</dbReference>
<feature type="region of interest" description="Disordered" evidence="1">
    <location>
        <begin position="666"/>
        <end position="706"/>
    </location>
</feature>
<dbReference type="InterPro" id="IPR013941">
    <property type="entry name" value="ZDS1_C"/>
</dbReference>
<feature type="compositionally biased region" description="Polar residues" evidence="1">
    <location>
        <begin position="144"/>
        <end position="158"/>
    </location>
</feature>
<feature type="region of interest" description="Disordered" evidence="1">
    <location>
        <begin position="250"/>
        <end position="307"/>
    </location>
</feature>
<dbReference type="RefSeq" id="XP_073554320.1">
    <property type="nucleotide sequence ID" value="XM_073707151.1"/>
</dbReference>
<accession>A0ABY2GQC9</accession>
<feature type="compositionally biased region" description="Polar residues" evidence="1">
    <location>
        <begin position="514"/>
        <end position="527"/>
    </location>
</feature>
<comment type="caution">
    <text evidence="3">The sequence shown here is derived from an EMBL/GenBank/DDBJ whole genome shotgun (WGS) entry which is preliminary data.</text>
</comment>
<name>A0ABY2GQC9_9HYPO</name>
<feature type="region of interest" description="Disordered" evidence="1">
    <location>
        <begin position="858"/>
        <end position="878"/>
    </location>
</feature>
<feature type="non-terminal residue" evidence="3">
    <location>
        <position position="1"/>
    </location>
</feature>
<feature type="compositionally biased region" description="Basic and acidic residues" evidence="1">
    <location>
        <begin position="295"/>
        <end position="307"/>
    </location>
</feature>
<feature type="compositionally biased region" description="Polar residues" evidence="1">
    <location>
        <begin position="107"/>
        <end position="124"/>
    </location>
</feature>
<feature type="compositionally biased region" description="Polar residues" evidence="1">
    <location>
        <begin position="81"/>
        <end position="97"/>
    </location>
</feature>
<dbReference type="Pfam" id="PF08632">
    <property type="entry name" value="Zds_C"/>
    <property type="match status" value="1"/>
</dbReference>
<gene>
    <name evidence="3" type="ORF">CCMA1212_010096</name>
</gene>
<dbReference type="Proteomes" id="UP001642720">
    <property type="component" value="Unassembled WGS sequence"/>
</dbReference>
<evidence type="ECO:0000313" key="4">
    <source>
        <dbReference type="Proteomes" id="UP001642720"/>
    </source>
</evidence>
<reference evidence="3 4" key="1">
    <citation type="submission" date="2018-01" db="EMBL/GenBank/DDBJ databases">
        <title>Genome characterization of the sugarcane-associated fungus Trichoderma ghanense CCMA-1212 and their application in lignocelulose bioconversion.</title>
        <authorList>
            <person name="Steindorff A.S."/>
            <person name="Mendes T.D."/>
            <person name="Vilela E.S.D."/>
            <person name="Rodrigues D.S."/>
            <person name="Formighieri E.F."/>
            <person name="Melo I.S."/>
            <person name="Favaro L.C.L."/>
        </authorList>
    </citation>
    <scope>NUCLEOTIDE SEQUENCE [LARGE SCALE GENOMIC DNA]</scope>
    <source>
        <strain evidence="3 4">CCMA-1212</strain>
    </source>
</reference>
<feature type="compositionally biased region" description="Polar residues" evidence="1">
    <location>
        <begin position="12"/>
        <end position="27"/>
    </location>
</feature>
<feature type="region of interest" description="Disordered" evidence="1">
    <location>
        <begin position="782"/>
        <end position="819"/>
    </location>
</feature>
<dbReference type="GeneID" id="300581601"/>
<evidence type="ECO:0000259" key="2">
    <source>
        <dbReference type="SMART" id="SM01327"/>
    </source>
</evidence>
<feature type="compositionally biased region" description="Basic and acidic residues" evidence="1">
    <location>
        <begin position="572"/>
        <end position="592"/>
    </location>
</feature>
<feature type="compositionally biased region" description="Basic and acidic residues" evidence="1">
    <location>
        <begin position="424"/>
        <end position="434"/>
    </location>
</feature>
<feature type="compositionally biased region" description="Basic and acidic residues" evidence="1">
    <location>
        <begin position="788"/>
        <end position="810"/>
    </location>
</feature>
<feature type="compositionally biased region" description="Low complexity" evidence="1">
    <location>
        <begin position="437"/>
        <end position="456"/>
    </location>
</feature>
<feature type="compositionally biased region" description="Polar residues" evidence="1">
    <location>
        <begin position="536"/>
        <end position="559"/>
    </location>
</feature>